<evidence type="ECO:0000313" key="2">
    <source>
        <dbReference type="Proteomes" id="UP000676336"/>
    </source>
</evidence>
<name>A0A8S2S4T1_9BILA</name>
<organism evidence="1 2">
    <name type="scientific">Rotaria magnacalcarata</name>
    <dbReference type="NCBI Taxonomy" id="392030"/>
    <lineage>
        <taxon>Eukaryota</taxon>
        <taxon>Metazoa</taxon>
        <taxon>Spiralia</taxon>
        <taxon>Gnathifera</taxon>
        <taxon>Rotifera</taxon>
        <taxon>Eurotatoria</taxon>
        <taxon>Bdelloidea</taxon>
        <taxon>Philodinida</taxon>
        <taxon>Philodinidae</taxon>
        <taxon>Rotaria</taxon>
    </lineage>
</organism>
<dbReference type="AlphaFoldDB" id="A0A8S2S4T1"/>
<gene>
    <name evidence="1" type="ORF">SMN809_LOCUS21776</name>
</gene>
<dbReference type="EMBL" id="CAJOBI010018037">
    <property type="protein sequence ID" value="CAF4198234.1"/>
    <property type="molecule type" value="Genomic_DNA"/>
</dbReference>
<comment type="caution">
    <text evidence="1">The sequence shown here is derived from an EMBL/GenBank/DDBJ whole genome shotgun (WGS) entry which is preliminary data.</text>
</comment>
<feature type="non-terminal residue" evidence="1">
    <location>
        <position position="21"/>
    </location>
</feature>
<sequence>MREEIKGPSALHRLGALMIKL</sequence>
<protein>
    <submittedName>
        <fullName evidence="1">Uncharacterized protein</fullName>
    </submittedName>
</protein>
<dbReference type="Proteomes" id="UP000676336">
    <property type="component" value="Unassembled WGS sequence"/>
</dbReference>
<evidence type="ECO:0000313" key="1">
    <source>
        <dbReference type="EMBL" id="CAF4198234.1"/>
    </source>
</evidence>
<proteinExistence type="predicted"/>
<reference evidence="1" key="1">
    <citation type="submission" date="2021-02" db="EMBL/GenBank/DDBJ databases">
        <authorList>
            <person name="Nowell W R."/>
        </authorList>
    </citation>
    <scope>NUCLEOTIDE SEQUENCE</scope>
</reference>
<accession>A0A8S2S4T1</accession>